<comment type="caution">
    <text evidence="2">The sequence shown here is derived from an EMBL/GenBank/DDBJ whole genome shotgun (WGS) entry which is preliminary data.</text>
</comment>
<keyword evidence="1" id="KW-0472">Membrane</keyword>
<accession>A0A370KCR1</accession>
<evidence type="ECO:0008006" key="4">
    <source>
        <dbReference type="Google" id="ProtNLM"/>
    </source>
</evidence>
<evidence type="ECO:0000313" key="3">
    <source>
        <dbReference type="Proteomes" id="UP000254711"/>
    </source>
</evidence>
<name>A0A370KCR1_9GAMM</name>
<dbReference type="Proteomes" id="UP000254711">
    <property type="component" value="Unassembled WGS sequence"/>
</dbReference>
<evidence type="ECO:0000256" key="1">
    <source>
        <dbReference type="SAM" id="Phobius"/>
    </source>
</evidence>
<organism evidence="2 3">
    <name type="scientific">Dyella solisilvae</name>
    <dbReference type="NCBI Taxonomy" id="1920168"/>
    <lineage>
        <taxon>Bacteria</taxon>
        <taxon>Pseudomonadati</taxon>
        <taxon>Pseudomonadota</taxon>
        <taxon>Gammaproteobacteria</taxon>
        <taxon>Lysobacterales</taxon>
        <taxon>Rhodanobacteraceae</taxon>
        <taxon>Dyella</taxon>
    </lineage>
</organism>
<protein>
    <recommendedName>
        <fullName evidence="4">Glycosyltransferase RgtA/B/C/D-like domain-containing protein</fullName>
    </recommendedName>
</protein>
<feature type="transmembrane region" description="Helical" evidence="1">
    <location>
        <begin position="210"/>
        <end position="231"/>
    </location>
</feature>
<dbReference type="EMBL" id="QQSY01000001">
    <property type="protein sequence ID" value="RDJ00433.1"/>
    <property type="molecule type" value="Genomic_DNA"/>
</dbReference>
<keyword evidence="3" id="KW-1185">Reference proteome</keyword>
<keyword evidence="1" id="KW-0812">Transmembrane</keyword>
<feature type="transmembrane region" description="Helical" evidence="1">
    <location>
        <begin position="280"/>
        <end position="296"/>
    </location>
</feature>
<feature type="transmembrane region" description="Helical" evidence="1">
    <location>
        <begin position="355"/>
        <end position="372"/>
    </location>
</feature>
<evidence type="ECO:0000313" key="2">
    <source>
        <dbReference type="EMBL" id="RDJ00433.1"/>
    </source>
</evidence>
<dbReference type="AlphaFoldDB" id="A0A370KCR1"/>
<feature type="transmembrane region" description="Helical" evidence="1">
    <location>
        <begin position="302"/>
        <end position="320"/>
    </location>
</feature>
<keyword evidence="1" id="KW-1133">Transmembrane helix</keyword>
<feature type="transmembrane region" description="Helical" evidence="1">
    <location>
        <begin position="167"/>
        <end position="198"/>
    </location>
</feature>
<feature type="transmembrane region" description="Helical" evidence="1">
    <location>
        <begin position="136"/>
        <end position="155"/>
    </location>
</feature>
<sequence length="495" mass="55156">MLLGVGFCIFQLALSWNAPISEQYAFRQAQTAISVTWLLNGSGWLDYQTPVFGAPWSVPFEFPVYQWLVALIKEVFWGLTVDQAGRIVSLSFTLACLWPLRRLTRHLHNGTSLFYVIGALFLLSPIYAFWARSFMIESTALFFSIWFLAALQDYLRGGQSVSGYVELTLVAALAALVKVTTFVGFSLAGLIVLCVYALNTWRQGHVREAIKAVISVGFSMLISLVVLWLWVRYADGLKSANPLSAMFTGQSLERWNFGTLPQRMSPDLLRVVAIRGPNEALGSWLVPLVLVLWSLIKLSRGKIRVCLCLVGLYVVPFYIFTNLHLVHHYYQLANSVFLVAAVGYAMVSLDEAMPGLLGPLLIAGAALGFYGYQKYYLDDELRGSREHELAVASELRQSIPANDVFMGFGLEWSSEVPYYAGRRAILVPDRTTAPILRDVKDHLATYLDGHTLAGVVVCPNGLATDEAKKRDYQALLDSVTSNRTSQVVGYCLLYR</sequence>
<reference evidence="2 3" key="1">
    <citation type="submission" date="2018-07" db="EMBL/GenBank/DDBJ databases">
        <title>Dyella solisilvae sp. nov., isolated from the pine and broad-leaved mixed forest soil.</title>
        <authorList>
            <person name="Gao Z."/>
            <person name="Qiu L."/>
        </authorList>
    </citation>
    <scope>NUCLEOTIDE SEQUENCE [LARGE SCALE GENOMIC DNA]</scope>
    <source>
        <strain evidence="2 3">DHG54</strain>
    </source>
</reference>
<proteinExistence type="predicted"/>
<gene>
    <name evidence="2" type="ORF">DVT68_06460</name>
</gene>
<feature type="transmembrane region" description="Helical" evidence="1">
    <location>
        <begin position="112"/>
        <end position="130"/>
    </location>
</feature>